<evidence type="ECO:0000256" key="10">
    <source>
        <dbReference type="PROSITE-ProRule" id="PRU10141"/>
    </source>
</evidence>
<dbReference type="InterPro" id="IPR039046">
    <property type="entry name" value="PDPK1"/>
</dbReference>
<evidence type="ECO:0000256" key="3">
    <source>
        <dbReference type="ARBA" id="ARBA00022527"/>
    </source>
</evidence>
<proteinExistence type="inferred from homology"/>
<dbReference type="OrthoDB" id="347657at2759"/>
<evidence type="ECO:0000313" key="14">
    <source>
        <dbReference type="Proteomes" id="UP000698800"/>
    </source>
</evidence>
<comment type="caution">
    <text evidence="13">The sequence shown here is derived from an EMBL/GenBank/DDBJ whole genome shotgun (WGS) entry which is preliminary data.</text>
</comment>
<feature type="region of interest" description="Disordered" evidence="11">
    <location>
        <begin position="823"/>
        <end position="883"/>
    </location>
</feature>
<dbReference type="GO" id="GO:0005524">
    <property type="term" value="F:ATP binding"/>
    <property type="evidence" value="ECO:0007669"/>
    <property type="project" value="UniProtKB-UniRule"/>
</dbReference>
<dbReference type="InterPro" id="IPR050236">
    <property type="entry name" value="Ser_Thr_kinase_AGC"/>
</dbReference>
<gene>
    <name evidence="13" type="ORF">FGG08_002850</name>
</gene>
<accession>A0A9P8I5J4</accession>
<evidence type="ECO:0000256" key="4">
    <source>
        <dbReference type="ARBA" id="ARBA00022679"/>
    </source>
</evidence>
<feature type="compositionally biased region" description="Polar residues" evidence="11">
    <location>
        <begin position="689"/>
        <end position="699"/>
    </location>
</feature>
<dbReference type="PROSITE" id="PS00107">
    <property type="entry name" value="PROTEIN_KINASE_ATP"/>
    <property type="match status" value="1"/>
</dbReference>
<dbReference type="Gene3D" id="3.30.200.20">
    <property type="entry name" value="Phosphorylase Kinase, domain 1"/>
    <property type="match status" value="1"/>
</dbReference>
<evidence type="ECO:0000256" key="2">
    <source>
        <dbReference type="ARBA" id="ARBA00012513"/>
    </source>
</evidence>
<feature type="compositionally biased region" description="Polar residues" evidence="11">
    <location>
        <begin position="62"/>
        <end position="73"/>
    </location>
</feature>
<dbReference type="AlphaFoldDB" id="A0A9P8I5J4"/>
<feature type="binding site" evidence="10">
    <location>
        <position position="329"/>
    </location>
    <ligand>
        <name>ATP</name>
        <dbReference type="ChEBI" id="CHEBI:30616"/>
    </ligand>
</feature>
<feature type="compositionally biased region" description="Low complexity" evidence="11">
    <location>
        <begin position="110"/>
        <end position="147"/>
    </location>
</feature>
<feature type="region of interest" description="Disordered" evidence="11">
    <location>
        <begin position="1"/>
        <end position="162"/>
    </location>
</feature>
<keyword evidence="7 10" id="KW-0067">ATP-binding</keyword>
<name>A0A9P8I5J4_9PEZI</name>
<feature type="region of interest" description="Disordered" evidence="11">
    <location>
        <begin position="616"/>
        <end position="650"/>
    </location>
</feature>
<keyword evidence="6" id="KW-0418">Kinase</keyword>
<dbReference type="InterPro" id="IPR011009">
    <property type="entry name" value="Kinase-like_dom_sf"/>
</dbReference>
<evidence type="ECO:0000256" key="1">
    <source>
        <dbReference type="ARBA" id="ARBA00010006"/>
    </source>
</evidence>
<evidence type="ECO:0000256" key="11">
    <source>
        <dbReference type="SAM" id="MobiDB-lite"/>
    </source>
</evidence>
<feature type="compositionally biased region" description="Low complexity" evidence="11">
    <location>
        <begin position="177"/>
        <end position="193"/>
    </location>
</feature>
<dbReference type="GO" id="GO:0004674">
    <property type="term" value="F:protein serine/threonine kinase activity"/>
    <property type="evidence" value="ECO:0007669"/>
    <property type="project" value="UniProtKB-KW"/>
</dbReference>
<reference evidence="13" key="1">
    <citation type="submission" date="2021-03" db="EMBL/GenBank/DDBJ databases">
        <title>Comparative genomics and phylogenomic investigation of the class Geoglossomycetes provide insights into ecological specialization and systematics.</title>
        <authorList>
            <person name="Melie T."/>
            <person name="Pirro S."/>
            <person name="Miller A.N."/>
            <person name="Quandt A."/>
        </authorList>
    </citation>
    <scope>NUCLEOTIDE SEQUENCE</scope>
    <source>
        <strain evidence="13">GBOQ0MN5Z8</strain>
    </source>
</reference>
<evidence type="ECO:0000259" key="12">
    <source>
        <dbReference type="PROSITE" id="PS50011"/>
    </source>
</evidence>
<evidence type="ECO:0000256" key="6">
    <source>
        <dbReference type="ARBA" id="ARBA00022777"/>
    </source>
</evidence>
<feature type="region of interest" description="Disordered" evidence="11">
    <location>
        <begin position="176"/>
        <end position="274"/>
    </location>
</feature>
<dbReference type="InterPro" id="IPR017441">
    <property type="entry name" value="Protein_kinase_ATP_BS"/>
</dbReference>
<protein>
    <recommendedName>
        <fullName evidence="2">non-specific serine/threonine protein kinase</fullName>
        <ecNumber evidence="2">2.7.11.1</ecNumber>
    </recommendedName>
</protein>
<feature type="compositionally biased region" description="Polar residues" evidence="11">
    <location>
        <begin position="1"/>
        <end position="11"/>
    </location>
</feature>
<keyword evidence="14" id="KW-1185">Reference proteome</keyword>
<dbReference type="Gene3D" id="1.10.510.10">
    <property type="entry name" value="Transferase(Phosphotransferase) domain 1"/>
    <property type="match status" value="1"/>
</dbReference>
<dbReference type="PROSITE" id="PS50011">
    <property type="entry name" value="PROTEIN_KINASE_DOM"/>
    <property type="match status" value="1"/>
</dbReference>
<evidence type="ECO:0000256" key="7">
    <source>
        <dbReference type="ARBA" id="ARBA00022840"/>
    </source>
</evidence>
<feature type="compositionally biased region" description="Basic residues" evidence="11">
    <location>
        <begin position="865"/>
        <end position="876"/>
    </location>
</feature>
<dbReference type="PANTHER" id="PTHR24356:SF163">
    <property type="entry name" value="3-PHOSPHOINOSITIDE-DEPENDENT PROTEIN KINASE 1-RELATED"/>
    <property type="match status" value="1"/>
</dbReference>
<dbReference type="SMART" id="SM00220">
    <property type="entry name" value="S_TKc"/>
    <property type="match status" value="1"/>
</dbReference>
<keyword evidence="3" id="KW-0723">Serine/threonine-protein kinase</keyword>
<sequence length="883" mass="96465">MDGDLSLSQSFGGLRIANPDDADPAQAREDPTYLPSLPPLHFSPTFSNAPPEHNLAPPLLPQESSQTPSTGRLSTADRIPGGLASTGDTAPPSQDVPYGTSNTNRRSVMYPAQQPLQQYPPQSAPSGIQQSSRIFQQSSSSGPRPSSAIFPQPSSNAFPDAALMTNGNSYAEYRLTSQSSRSSMSGLPPSSSPRNGSTGMQGGAPTRELSHSDRSYRQSHIGNGPLPPRRSSRGQGRGHMGIANPPTMSAPSGSPYDVDGGPLPSSEEWKERGAAVGVRQELDRNGNHVQRFVKKGVKDFNFGRTLGEGSYSTVLAATDRQTLKEYAIKVLDKRHIIKERKVKYVNIEKNTLNRLGDHPGIVRLYYTFQDERSLYYVLDVASGGELLGVLKRMGTFDEECARYYGAQILDAVEYMHSRGVIHRDLKPENVLLDDQMHVKITDFGTAKILDPPRQPQDSINGNIPFANQNQGNAIDGSDDNRANSFVGTAEYVSPELLTDKNACKASDLWAFGCIIYQLLSGRPPFKAANEYQTFQKIVSLDYEFPKGFPPVAKDLVERLLVLDPAKRLTIEHIKNHQFFDGIVWGRGLWKQKAPRLKSYVPPTQEPNIIKLNDFSDSIQQNPSKNSQGLSSGLNGNSRPQPRVITELPPPSQLDIEWSPVLTRTNERILKLGNMVVSSAPAPQSPVSKNGPNGENSANETPKKFSRFFGGSASKKRQRLVMVTSSARIILAAAGGDDKKAKTEIYLLAPSTSWRSTNDAKGVTAWCVDTQKLQKDKHYTFEDPKTSSDPSSTQPCVQEWLDTIERAKDIAISQNLTNTYSGDDAFNSSNMSSPSSTLVGDTGLPLDGMGRNALGKNPLDGETSTKSRKRFSKRHSKSGLAAVF</sequence>
<dbReference type="InterPro" id="IPR008271">
    <property type="entry name" value="Ser/Thr_kinase_AS"/>
</dbReference>
<comment type="catalytic activity">
    <reaction evidence="9">
        <text>L-seryl-[protein] + ATP = O-phospho-L-seryl-[protein] + ADP + H(+)</text>
        <dbReference type="Rhea" id="RHEA:17989"/>
        <dbReference type="Rhea" id="RHEA-COMP:9863"/>
        <dbReference type="Rhea" id="RHEA-COMP:11604"/>
        <dbReference type="ChEBI" id="CHEBI:15378"/>
        <dbReference type="ChEBI" id="CHEBI:29999"/>
        <dbReference type="ChEBI" id="CHEBI:30616"/>
        <dbReference type="ChEBI" id="CHEBI:83421"/>
        <dbReference type="ChEBI" id="CHEBI:456216"/>
        <dbReference type="EC" id="2.7.11.1"/>
    </reaction>
</comment>
<evidence type="ECO:0000313" key="13">
    <source>
        <dbReference type="EMBL" id="KAH0542802.1"/>
    </source>
</evidence>
<organism evidence="13 14">
    <name type="scientific">Glutinoglossum americanum</name>
    <dbReference type="NCBI Taxonomy" id="1670608"/>
    <lineage>
        <taxon>Eukaryota</taxon>
        <taxon>Fungi</taxon>
        <taxon>Dikarya</taxon>
        <taxon>Ascomycota</taxon>
        <taxon>Pezizomycotina</taxon>
        <taxon>Geoglossomycetes</taxon>
        <taxon>Geoglossales</taxon>
        <taxon>Geoglossaceae</taxon>
        <taxon>Glutinoglossum</taxon>
    </lineage>
</organism>
<evidence type="ECO:0000256" key="5">
    <source>
        <dbReference type="ARBA" id="ARBA00022741"/>
    </source>
</evidence>
<keyword evidence="4" id="KW-0808">Transferase</keyword>
<evidence type="ECO:0000256" key="9">
    <source>
        <dbReference type="ARBA" id="ARBA00048679"/>
    </source>
</evidence>
<dbReference type="PANTHER" id="PTHR24356">
    <property type="entry name" value="SERINE/THREONINE-PROTEIN KINASE"/>
    <property type="match status" value="1"/>
</dbReference>
<dbReference type="EMBL" id="JAGHQL010000046">
    <property type="protein sequence ID" value="KAH0542802.1"/>
    <property type="molecule type" value="Genomic_DNA"/>
</dbReference>
<feature type="domain" description="Protein kinase" evidence="12">
    <location>
        <begin position="300"/>
        <end position="579"/>
    </location>
</feature>
<comment type="catalytic activity">
    <reaction evidence="8">
        <text>L-threonyl-[protein] + ATP = O-phospho-L-threonyl-[protein] + ADP + H(+)</text>
        <dbReference type="Rhea" id="RHEA:46608"/>
        <dbReference type="Rhea" id="RHEA-COMP:11060"/>
        <dbReference type="Rhea" id="RHEA-COMP:11605"/>
        <dbReference type="ChEBI" id="CHEBI:15378"/>
        <dbReference type="ChEBI" id="CHEBI:30013"/>
        <dbReference type="ChEBI" id="CHEBI:30616"/>
        <dbReference type="ChEBI" id="CHEBI:61977"/>
        <dbReference type="ChEBI" id="CHEBI:456216"/>
        <dbReference type="EC" id="2.7.11.1"/>
    </reaction>
</comment>
<dbReference type="PROSITE" id="PS00108">
    <property type="entry name" value="PROTEIN_KINASE_ST"/>
    <property type="match status" value="1"/>
</dbReference>
<feature type="compositionally biased region" description="Low complexity" evidence="11">
    <location>
        <begin position="826"/>
        <end position="835"/>
    </location>
</feature>
<feature type="region of interest" description="Disordered" evidence="11">
    <location>
        <begin position="679"/>
        <end position="708"/>
    </location>
</feature>
<dbReference type="CDD" id="cd05581">
    <property type="entry name" value="STKc_PDK1"/>
    <property type="match status" value="1"/>
</dbReference>
<dbReference type="EC" id="2.7.11.1" evidence="2"/>
<dbReference type="InterPro" id="IPR000719">
    <property type="entry name" value="Prot_kinase_dom"/>
</dbReference>
<dbReference type="FunFam" id="1.10.510.10:FF:000163">
    <property type="entry name" value="3-phosphoinositide-dependent protein kinase 1"/>
    <property type="match status" value="1"/>
</dbReference>
<dbReference type="FunFam" id="3.30.200.20:FF:000128">
    <property type="entry name" value="Serine/threonine-protein kinase ksg1"/>
    <property type="match status" value="1"/>
</dbReference>
<evidence type="ECO:0000256" key="8">
    <source>
        <dbReference type="ARBA" id="ARBA00047899"/>
    </source>
</evidence>
<comment type="similarity">
    <text evidence="1">Belongs to the protein kinase superfamily. AGC Ser/Thr protein kinase family. PDPK1 subfamily.</text>
</comment>
<keyword evidence="5 10" id="KW-0547">Nucleotide-binding</keyword>
<dbReference type="SUPFAM" id="SSF56112">
    <property type="entry name" value="Protein kinase-like (PK-like)"/>
    <property type="match status" value="1"/>
</dbReference>
<feature type="compositionally biased region" description="Low complexity" evidence="11">
    <location>
        <begin position="623"/>
        <end position="637"/>
    </location>
</feature>
<dbReference type="Pfam" id="PF00069">
    <property type="entry name" value="Pkinase"/>
    <property type="match status" value="1"/>
</dbReference>
<dbReference type="Proteomes" id="UP000698800">
    <property type="component" value="Unassembled WGS sequence"/>
</dbReference>
<dbReference type="GO" id="GO:0035556">
    <property type="term" value="P:intracellular signal transduction"/>
    <property type="evidence" value="ECO:0007669"/>
    <property type="project" value="TreeGrafter"/>
</dbReference>